<name>A0ABW1PJ26_9FLAO</name>
<comment type="caution">
    <text evidence="2">The sequence shown here is derived from an EMBL/GenBank/DDBJ whole genome shotgun (WGS) entry which is preliminary data.</text>
</comment>
<dbReference type="Gene3D" id="3.40.50.300">
    <property type="entry name" value="P-loop containing nucleotide triphosphate hydrolases"/>
    <property type="match status" value="1"/>
</dbReference>
<evidence type="ECO:0000259" key="1">
    <source>
        <dbReference type="Pfam" id="PF20720"/>
    </source>
</evidence>
<dbReference type="SUPFAM" id="SSF52540">
    <property type="entry name" value="P-loop containing nucleoside triphosphate hydrolases"/>
    <property type="match status" value="1"/>
</dbReference>
<feature type="domain" description="Novel STAND NTPase 3" evidence="1">
    <location>
        <begin position="257"/>
        <end position="388"/>
    </location>
</feature>
<accession>A0ABW1PJ26</accession>
<dbReference type="RefSeq" id="WP_379790272.1">
    <property type="nucleotide sequence ID" value="NZ_JBHSQB010000004.1"/>
</dbReference>
<organism evidence="2 3">
    <name type="scientific">Flavobacterium qiangtangense</name>
    <dbReference type="NCBI Taxonomy" id="1442595"/>
    <lineage>
        <taxon>Bacteria</taxon>
        <taxon>Pseudomonadati</taxon>
        <taxon>Bacteroidota</taxon>
        <taxon>Flavobacteriia</taxon>
        <taxon>Flavobacteriales</taxon>
        <taxon>Flavobacteriaceae</taxon>
        <taxon>Flavobacterium</taxon>
    </lineage>
</organism>
<keyword evidence="3" id="KW-1185">Reference proteome</keyword>
<proteinExistence type="predicted"/>
<reference evidence="3" key="1">
    <citation type="journal article" date="2019" name="Int. J. Syst. Evol. Microbiol.">
        <title>The Global Catalogue of Microorganisms (GCM) 10K type strain sequencing project: providing services to taxonomists for standard genome sequencing and annotation.</title>
        <authorList>
            <consortium name="The Broad Institute Genomics Platform"/>
            <consortium name="The Broad Institute Genome Sequencing Center for Infectious Disease"/>
            <person name="Wu L."/>
            <person name="Ma J."/>
        </authorList>
    </citation>
    <scope>NUCLEOTIDE SEQUENCE [LARGE SCALE GENOMIC DNA]</scope>
    <source>
        <strain evidence="3">CCUG 49679</strain>
    </source>
</reference>
<sequence>MEIKLDGSKLNFRVNYQKVFQNLFDFNLGSTVTEIINIDSTKESAAFALLFNVAHKTNITLSKELDQEKINKTQNLVDIYSEVESELLLFLNERVLLNKDFFDNIIQFNPGYLTKSYNLFTKYLTLIEIEIPANYNYLYYVAFRKNLLEEYSDLKEKYNILADFFDNPVSDANDSFNKLISHYEDIEKNFTSKLQSGVEESSETLKDLYVAPFFKIHNKNFKQECSHDFDALEEETDINIFLNNFVLKNELPKSLRENYNMIFILGQPGQGKTSLCYKLIFDILNKKNGLPEIPFFFIKIRDLHAKDFVNDTFITINKAIQQKIDFNVDKCLLILDGLDEAYMSGGLTDNDLKNLYERLNKTSRHNKNLKIILTSRLNYLNANDPSIEGSLVLKIDILDKTQIKEYLKKFKKFYPQNILVERVDEILEDKRYEHIGELLQQPVLMYFIALTNIDIEENDSKAKIYNKIFDSLAKRSWDKNGQLSHIKTELRSNHEKYSKYLRQYIRSLAFEIYQSPYLHITLNKLISLDSTQEFIKKCFNESIASDTEAIKDVSKYLLVSFYFQASHKSQDGDAAIEFFHNSLWEYLTAEFMWEENKRIILTKEEDGDFLPVRIEEYFDTLSKLVGNKEFKSEVRRNLENIISIENSKTKIDIFSQTKDVFYKLLQREMLLSYDWKVEKLSIKEKIHNIFELAWTLFYWNNDSSENRIETNSEFNEFFFDSRSSFYFSYTIKNINFYGSYFHEQYLTQCFVQNVDFDYEGIIENFNLHSCILNNVKLINYYEVHRVTNNNFENVTLDRITFSNDFEIKGNIFKDVKILHSQVPEKNWLERIIKNNTVDEEFTKKHKITIKNSTDGNGKKTEVYYIEFKE</sequence>
<dbReference type="Proteomes" id="UP001596287">
    <property type="component" value="Unassembled WGS sequence"/>
</dbReference>
<dbReference type="Pfam" id="PF20720">
    <property type="entry name" value="nSTAND3"/>
    <property type="match status" value="1"/>
</dbReference>
<evidence type="ECO:0000313" key="3">
    <source>
        <dbReference type="Proteomes" id="UP001596287"/>
    </source>
</evidence>
<gene>
    <name evidence="2" type="ORF">ACFPVY_03070</name>
</gene>
<dbReference type="InterPro" id="IPR049050">
    <property type="entry name" value="nSTAND3"/>
</dbReference>
<dbReference type="CDD" id="cd00009">
    <property type="entry name" value="AAA"/>
    <property type="match status" value="1"/>
</dbReference>
<dbReference type="InterPro" id="IPR027417">
    <property type="entry name" value="P-loop_NTPase"/>
</dbReference>
<evidence type="ECO:0000313" key="2">
    <source>
        <dbReference type="EMBL" id="MFC6095616.1"/>
    </source>
</evidence>
<protein>
    <submittedName>
        <fullName evidence="2">NACHT domain-containing protein</fullName>
    </submittedName>
</protein>
<dbReference type="EMBL" id="JBHSQB010000004">
    <property type="protein sequence ID" value="MFC6095616.1"/>
    <property type="molecule type" value="Genomic_DNA"/>
</dbReference>